<dbReference type="SUPFAM" id="SSF57701">
    <property type="entry name" value="Zn2/Cys6 DNA-binding domain"/>
    <property type="match status" value="1"/>
</dbReference>
<feature type="region of interest" description="Disordered" evidence="2">
    <location>
        <begin position="249"/>
        <end position="274"/>
    </location>
</feature>
<dbReference type="Gene3D" id="4.10.240.10">
    <property type="entry name" value="Zn(2)-C6 fungal-type DNA-binding domain"/>
    <property type="match status" value="1"/>
</dbReference>
<dbReference type="CDD" id="cd00067">
    <property type="entry name" value="GAL4"/>
    <property type="match status" value="1"/>
</dbReference>
<dbReference type="InterPro" id="IPR036864">
    <property type="entry name" value="Zn2-C6_fun-type_DNA-bd_sf"/>
</dbReference>
<dbReference type="Pfam" id="PF00172">
    <property type="entry name" value="Zn_clus"/>
    <property type="match status" value="1"/>
</dbReference>
<protein>
    <recommendedName>
        <fullName evidence="3">Zn(2)-C6 fungal-type domain-containing protein</fullName>
    </recommendedName>
</protein>
<dbReference type="OrthoDB" id="10261408at2759"/>
<evidence type="ECO:0000259" key="3">
    <source>
        <dbReference type="Pfam" id="PF00172"/>
    </source>
</evidence>
<proteinExistence type="predicted"/>
<dbReference type="PANTHER" id="PTHR47256:SF3">
    <property type="entry name" value="ZN(II)2CYS6 TRANSCRIPTION FACTOR (EUROFUNG)"/>
    <property type="match status" value="1"/>
</dbReference>
<evidence type="ECO:0000256" key="1">
    <source>
        <dbReference type="ARBA" id="ARBA00023242"/>
    </source>
</evidence>
<feature type="domain" description="Zn(2)-C6 fungal-type" evidence="3">
    <location>
        <begin position="67"/>
        <end position="92"/>
    </location>
</feature>
<dbReference type="InterPro" id="IPR053187">
    <property type="entry name" value="Notoamide_regulator"/>
</dbReference>
<keyword evidence="1" id="KW-0539">Nucleus</keyword>
<feature type="region of interest" description="Disordered" evidence="2">
    <location>
        <begin position="1"/>
        <end position="27"/>
    </location>
</feature>
<dbReference type="EMBL" id="KL648504">
    <property type="protein sequence ID" value="KEY69914.1"/>
    <property type="molecule type" value="Genomic_DNA"/>
</dbReference>
<keyword evidence="5" id="KW-1185">Reference proteome</keyword>
<organism evidence="4 5">
    <name type="scientific">Stachybotrys chartarum (strain CBS 109288 / IBT 7711)</name>
    <name type="common">Toxic black mold</name>
    <name type="synonym">Stilbospora chartarum</name>
    <dbReference type="NCBI Taxonomy" id="1280523"/>
    <lineage>
        <taxon>Eukaryota</taxon>
        <taxon>Fungi</taxon>
        <taxon>Dikarya</taxon>
        <taxon>Ascomycota</taxon>
        <taxon>Pezizomycotina</taxon>
        <taxon>Sordariomycetes</taxon>
        <taxon>Hypocreomycetidae</taxon>
        <taxon>Hypocreales</taxon>
        <taxon>Stachybotryaceae</taxon>
        <taxon>Stachybotrys</taxon>
    </lineage>
</organism>
<dbReference type="GO" id="GO:0000981">
    <property type="term" value="F:DNA-binding transcription factor activity, RNA polymerase II-specific"/>
    <property type="evidence" value="ECO:0007669"/>
    <property type="project" value="InterPro"/>
</dbReference>
<name>A0A084AX85_STACB</name>
<accession>A0A084AX85</accession>
<feature type="compositionally biased region" description="Pro residues" evidence="2">
    <location>
        <begin position="467"/>
        <end position="490"/>
    </location>
</feature>
<dbReference type="CDD" id="cd12148">
    <property type="entry name" value="fungal_TF_MHR"/>
    <property type="match status" value="1"/>
</dbReference>
<sequence length="756" mass="83929">MNRQYRPLRPARRFPSEDDEPQPPTVTWKREKVKLACNNCRLKKSAVRVTPHVKPANLFRKAELRFECDGQRPVCGACVKRGSACVFLDSTRHLLNASLASAASPDSSGAELLSILQTGPESHVREVLGQLRAGEDIPKILNSWKERNRLAALSVLDESNIPLFSPPDQESLEFELMIRHPVSYPTPTSLEGCLYSPSTSQGAKLLLTLRPYNEKYVTCGPGSLLLGILTYMFSVIHRDAQIPLASQSQTFDSDNPLSTRNSTGTANTPTSIQQPPAESYWALRLREAHFSDWTDVPITNDEAIRVASLYLEIDHPLLGLFDADLFVQDLVSGRSRFCSRFLVEAFLSWAHLEHGSDQPTTTELLLAAAATRWEDGQVLDSLPSVQALQLLSLTTCFLGQGSVSKEFLHQSIMMGSRMNLLPSRSGSAEQAPPFEEDRRAVSQAAWGLFSFATYNSFHCQQLELGPLHPPNLPHPAQPSQPKPSEAPEPSTPDHLGATFPSLSRLWVIVHDVLGQGLKESKRPLSERYDLNYINSALARLLAWAEDLPAALARGNRITHHGLILHIYFHAAVLFILRPLIILRKGENSLALPAVSTCAAPLVAKASVNQLKRLTIIYQSHFQEKAPTVLWHTACLYVANAACRDSADDPTRWHFFDIAIQGYTLLAPRFPIVIAIIKALMMIALSTDLITNQEAFRLVDLLQGKDRMHFRYIAEPTKTCVLVDLDMAISDANAAQVDKLAQRFDELALLDELTEVA</sequence>
<dbReference type="InterPro" id="IPR001138">
    <property type="entry name" value="Zn2Cys6_DnaBD"/>
</dbReference>
<dbReference type="GO" id="GO:0008270">
    <property type="term" value="F:zinc ion binding"/>
    <property type="evidence" value="ECO:0007669"/>
    <property type="project" value="InterPro"/>
</dbReference>
<evidence type="ECO:0000256" key="2">
    <source>
        <dbReference type="SAM" id="MobiDB-lite"/>
    </source>
</evidence>
<reference evidence="4 5" key="1">
    <citation type="journal article" date="2014" name="BMC Genomics">
        <title>Comparative genome sequencing reveals chemotype-specific gene clusters in the toxigenic black mold Stachybotrys.</title>
        <authorList>
            <person name="Semeiks J."/>
            <person name="Borek D."/>
            <person name="Otwinowski Z."/>
            <person name="Grishin N.V."/>
        </authorList>
    </citation>
    <scope>NUCLEOTIDE SEQUENCE [LARGE SCALE GENOMIC DNA]</scope>
    <source>
        <strain evidence="5">CBS 109288 / IBT 7711</strain>
    </source>
</reference>
<evidence type="ECO:0000313" key="4">
    <source>
        <dbReference type="EMBL" id="KEY69914.1"/>
    </source>
</evidence>
<dbReference type="Proteomes" id="UP000028045">
    <property type="component" value="Unassembled WGS sequence"/>
</dbReference>
<evidence type="ECO:0000313" key="5">
    <source>
        <dbReference type="Proteomes" id="UP000028045"/>
    </source>
</evidence>
<dbReference type="AlphaFoldDB" id="A0A084AX85"/>
<dbReference type="PANTHER" id="PTHR47256">
    <property type="entry name" value="ZN(II)2CYS6 TRANSCRIPTION FACTOR (EUROFUNG)-RELATED"/>
    <property type="match status" value="1"/>
</dbReference>
<gene>
    <name evidence="4" type="ORF">S7711_09014</name>
</gene>
<feature type="region of interest" description="Disordered" evidence="2">
    <location>
        <begin position="465"/>
        <end position="494"/>
    </location>
</feature>
<dbReference type="HOGENOM" id="CLU_019833_0_0_1"/>